<gene>
    <name evidence="13" type="ORF">SAMN04488558_101132</name>
</gene>
<keyword evidence="10 11" id="KW-0472">Membrane</keyword>
<evidence type="ECO:0000256" key="7">
    <source>
        <dbReference type="ARBA" id="ARBA00022833"/>
    </source>
</evidence>
<dbReference type="RefSeq" id="WP_092569735.1">
    <property type="nucleotide sequence ID" value="NZ_FOEN01000001.1"/>
</dbReference>
<dbReference type="GO" id="GO:0004222">
    <property type="term" value="F:metalloendopeptidase activity"/>
    <property type="evidence" value="ECO:0007669"/>
    <property type="project" value="InterPro"/>
</dbReference>
<keyword evidence="9 11" id="KW-0482">Metalloprotease</keyword>
<keyword evidence="5 11" id="KW-0812">Transmembrane</keyword>
<evidence type="ECO:0000256" key="4">
    <source>
        <dbReference type="ARBA" id="ARBA00022670"/>
    </source>
</evidence>
<dbReference type="PANTHER" id="PTHR42837:SF2">
    <property type="entry name" value="MEMBRANE METALLOPROTEASE ARASP2, CHLOROPLASTIC-RELATED"/>
    <property type="match status" value="1"/>
</dbReference>
<dbReference type="InterPro" id="IPR008915">
    <property type="entry name" value="Peptidase_M50"/>
</dbReference>
<sequence length="424" mass="46561">MKSILVFLLVFSIIVVIHEFGHYFFAKRAGILVREFSLGMGPKLFSNQGKDGTTYTIRMLPLGGYVRLAGLNDEEDIEPGMQVALSLNQAGQVETIHLNEDPLAVDTLIGRVNQVDLARAMEIELIPIGQDQIQRLSVSKRANIIEKDGTKIPVAPIERRYESASVGHKILTNFAGPLNNFILSILLFTVIGFMIGEKTTDQWNIGQVTENSAAAKAGLQAGDIIVALDDQPIGSWEDLVEKTRSMPGQTVSVTVDRDQQEFETSMTIGQAKDEQTGETYGQMGIYQGYVTEPMSLSEKITYGFSQTFLVIAMVFKAIMAWFTKGFSINDLGGPVAMAQMTQEVVTYGFVPVLAFMAMLSANLGFMNLLPIPALDGGKIILNLIEGVRGKPLSQEKEGIITLIGISLLIILMVLVTWNDIMRLF</sequence>
<keyword evidence="8 11" id="KW-1133">Transmembrane helix</keyword>
<evidence type="ECO:0000313" key="14">
    <source>
        <dbReference type="Proteomes" id="UP000198833"/>
    </source>
</evidence>
<dbReference type="InterPro" id="IPR001478">
    <property type="entry name" value="PDZ"/>
</dbReference>
<evidence type="ECO:0000256" key="9">
    <source>
        <dbReference type="ARBA" id="ARBA00023049"/>
    </source>
</evidence>
<dbReference type="STRING" id="89093.SAMN04488558_101132"/>
<evidence type="ECO:0000256" key="11">
    <source>
        <dbReference type="RuleBase" id="RU362031"/>
    </source>
</evidence>
<dbReference type="GO" id="GO:0006508">
    <property type="term" value="P:proteolysis"/>
    <property type="evidence" value="ECO:0007669"/>
    <property type="project" value="UniProtKB-KW"/>
</dbReference>
<dbReference type="InterPro" id="IPR036034">
    <property type="entry name" value="PDZ_sf"/>
</dbReference>
<dbReference type="PANTHER" id="PTHR42837">
    <property type="entry name" value="REGULATOR OF SIGMA-E PROTEASE RSEP"/>
    <property type="match status" value="1"/>
</dbReference>
<proteinExistence type="inferred from homology"/>
<feature type="domain" description="PDZ" evidence="12">
    <location>
        <begin position="189"/>
        <end position="259"/>
    </location>
</feature>
<evidence type="ECO:0000256" key="2">
    <source>
        <dbReference type="ARBA" id="ARBA00004141"/>
    </source>
</evidence>
<dbReference type="SMART" id="SM00228">
    <property type="entry name" value="PDZ"/>
    <property type="match status" value="1"/>
</dbReference>
<feature type="transmembrane region" description="Helical" evidence="11">
    <location>
        <begin position="6"/>
        <end position="25"/>
    </location>
</feature>
<dbReference type="Proteomes" id="UP000198833">
    <property type="component" value="Unassembled WGS sequence"/>
</dbReference>
<evidence type="ECO:0000256" key="5">
    <source>
        <dbReference type="ARBA" id="ARBA00022692"/>
    </source>
</evidence>
<dbReference type="NCBIfam" id="TIGR00054">
    <property type="entry name" value="RIP metalloprotease RseP"/>
    <property type="match status" value="1"/>
</dbReference>
<keyword evidence="6 11" id="KW-0378">Hydrolase</keyword>
<reference evidence="13 14" key="1">
    <citation type="submission" date="2016-10" db="EMBL/GenBank/DDBJ databases">
        <authorList>
            <person name="de Groot N.N."/>
        </authorList>
    </citation>
    <scope>NUCLEOTIDE SEQUENCE [LARGE SCALE GENOMIC DNA]</scope>
    <source>
        <strain evidence="13 14">DSM 15695</strain>
    </source>
</reference>
<dbReference type="OrthoDB" id="9782003at2"/>
<protein>
    <recommendedName>
        <fullName evidence="11">Zinc metalloprotease</fullName>
        <ecNumber evidence="11">3.4.24.-</ecNumber>
    </recommendedName>
</protein>
<comment type="subcellular location">
    <subcellularLocation>
        <location evidence="2">Membrane</location>
        <topology evidence="2">Multi-pass membrane protein</topology>
    </subcellularLocation>
</comment>
<keyword evidence="4 13" id="KW-0645">Protease</keyword>
<keyword evidence="14" id="KW-1185">Reference proteome</keyword>
<evidence type="ECO:0000256" key="1">
    <source>
        <dbReference type="ARBA" id="ARBA00001947"/>
    </source>
</evidence>
<keyword evidence="11" id="KW-0479">Metal-binding</keyword>
<comment type="cofactor">
    <cofactor evidence="1 11">
        <name>Zn(2+)</name>
        <dbReference type="ChEBI" id="CHEBI:29105"/>
    </cofactor>
</comment>
<dbReference type="Pfam" id="PF17820">
    <property type="entry name" value="PDZ_6"/>
    <property type="match status" value="1"/>
</dbReference>
<dbReference type="EMBL" id="FOEN01000001">
    <property type="protein sequence ID" value="SEP58805.1"/>
    <property type="molecule type" value="Genomic_DNA"/>
</dbReference>
<dbReference type="CDD" id="cd23081">
    <property type="entry name" value="cpPDZ_EcRseP-like"/>
    <property type="match status" value="1"/>
</dbReference>
<evidence type="ECO:0000313" key="13">
    <source>
        <dbReference type="EMBL" id="SEP58805.1"/>
    </source>
</evidence>
<name>A0A1H8Z2X1_9LACT</name>
<feature type="transmembrane region" description="Helical" evidence="11">
    <location>
        <begin position="178"/>
        <end position="196"/>
    </location>
</feature>
<dbReference type="EC" id="3.4.24.-" evidence="11"/>
<comment type="similarity">
    <text evidence="3 11">Belongs to the peptidase M50B family.</text>
</comment>
<dbReference type="InterPro" id="IPR041489">
    <property type="entry name" value="PDZ_6"/>
</dbReference>
<keyword evidence="7 11" id="KW-0862">Zinc</keyword>
<dbReference type="CDD" id="cd06163">
    <property type="entry name" value="S2P-M50_PDZ_RseP-like"/>
    <property type="match status" value="1"/>
</dbReference>
<dbReference type="SUPFAM" id="SSF50156">
    <property type="entry name" value="PDZ domain-like"/>
    <property type="match status" value="1"/>
</dbReference>
<evidence type="ECO:0000256" key="8">
    <source>
        <dbReference type="ARBA" id="ARBA00022989"/>
    </source>
</evidence>
<dbReference type="GO" id="GO:0046872">
    <property type="term" value="F:metal ion binding"/>
    <property type="evidence" value="ECO:0007669"/>
    <property type="project" value="UniProtKB-KW"/>
</dbReference>
<dbReference type="AlphaFoldDB" id="A0A1H8Z2X1"/>
<feature type="transmembrane region" description="Helical" evidence="11">
    <location>
        <begin position="344"/>
        <end position="365"/>
    </location>
</feature>
<dbReference type="InterPro" id="IPR004387">
    <property type="entry name" value="Pept_M50_Zn"/>
</dbReference>
<evidence type="ECO:0000259" key="12">
    <source>
        <dbReference type="SMART" id="SM00228"/>
    </source>
</evidence>
<feature type="transmembrane region" description="Helical" evidence="11">
    <location>
        <begin position="300"/>
        <end position="323"/>
    </location>
</feature>
<accession>A0A1H8Z2X1</accession>
<evidence type="ECO:0000256" key="6">
    <source>
        <dbReference type="ARBA" id="ARBA00022801"/>
    </source>
</evidence>
<feature type="transmembrane region" description="Helical" evidence="11">
    <location>
        <begin position="398"/>
        <end position="417"/>
    </location>
</feature>
<organism evidence="13 14">
    <name type="scientific">Ignavigranum ruoffiae</name>
    <dbReference type="NCBI Taxonomy" id="89093"/>
    <lineage>
        <taxon>Bacteria</taxon>
        <taxon>Bacillati</taxon>
        <taxon>Bacillota</taxon>
        <taxon>Bacilli</taxon>
        <taxon>Lactobacillales</taxon>
        <taxon>Aerococcaceae</taxon>
        <taxon>Ignavigranum</taxon>
    </lineage>
</organism>
<dbReference type="Pfam" id="PF02163">
    <property type="entry name" value="Peptidase_M50"/>
    <property type="match status" value="1"/>
</dbReference>
<evidence type="ECO:0000256" key="10">
    <source>
        <dbReference type="ARBA" id="ARBA00023136"/>
    </source>
</evidence>
<evidence type="ECO:0000256" key="3">
    <source>
        <dbReference type="ARBA" id="ARBA00007931"/>
    </source>
</evidence>
<dbReference type="GO" id="GO:0016020">
    <property type="term" value="C:membrane"/>
    <property type="evidence" value="ECO:0007669"/>
    <property type="project" value="UniProtKB-SubCell"/>
</dbReference>
<dbReference type="Gene3D" id="2.30.42.10">
    <property type="match status" value="1"/>
</dbReference>